<dbReference type="Proteomes" id="UP000677228">
    <property type="component" value="Unassembled WGS sequence"/>
</dbReference>
<feature type="domain" description="VOC" evidence="1">
    <location>
        <begin position="4"/>
        <end position="113"/>
    </location>
</feature>
<accession>A0A8S2FQF4</accession>
<gene>
    <name evidence="2" type="ORF">OVA965_LOCUS38398</name>
    <name evidence="3" type="ORF">TMI583_LOCUS39583</name>
</gene>
<dbReference type="InterPro" id="IPR004360">
    <property type="entry name" value="Glyas_Fos-R_dOase_dom"/>
</dbReference>
<evidence type="ECO:0000259" key="1">
    <source>
        <dbReference type="PROSITE" id="PS51819"/>
    </source>
</evidence>
<dbReference type="EMBL" id="CAJNOK010037846">
    <property type="protein sequence ID" value="CAF1533835.1"/>
    <property type="molecule type" value="Genomic_DNA"/>
</dbReference>
<proteinExistence type="predicted"/>
<sequence length="113" mass="13245">MTFKIDHTNINALDFQKSYDFYTSKLGLKEIHRKETDRYIIAKFRDSSGSNHEFEITHLKDRKEPYDLSDNEIHIGFRVDDYASSLAKHQAEGIVNYVSEEMGIYFIVDPDGY</sequence>
<dbReference type="EMBL" id="CAJOBA010060113">
    <property type="protein sequence ID" value="CAF4321159.1"/>
    <property type="molecule type" value="Genomic_DNA"/>
</dbReference>
<dbReference type="SUPFAM" id="SSF54593">
    <property type="entry name" value="Glyoxalase/Bleomycin resistance protein/Dihydroxybiphenyl dioxygenase"/>
    <property type="match status" value="1"/>
</dbReference>
<dbReference type="Proteomes" id="UP000682733">
    <property type="component" value="Unassembled WGS sequence"/>
</dbReference>
<evidence type="ECO:0000313" key="2">
    <source>
        <dbReference type="EMBL" id="CAF1533835.1"/>
    </source>
</evidence>
<dbReference type="InterPro" id="IPR029068">
    <property type="entry name" value="Glyas_Bleomycin-R_OHBP_Dase"/>
</dbReference>
<reference evidence="2" key="1">
    <citation type="submission" date="2021-02" db="EMBL/GenBank/DDBJ databases">
        <authorList>
            <person name="Nowell W R."/>
        </authorList>
    </citation>
    <scope>NUCLEOTIDE SEQUENCE</scope>
</reference>
<dbReference type="AlphaFoldDB" id="A0A8S2FQF4"/>
<comment type="caution">
    <text evidence="2">The sequence shown here is derived from an EMBL/GenBank/DDBJ whole genome shotgun (WGS) entry which is preliminary data.</text>
</comment>
<name>A0A8S2FQF4_9BILA</name>
<dbReference type="Gene3D" id="3.10.180.10">
    <property type="entry name" value="2,3-Dihydroxybiphenyl 1,2-Dioxygenase, domain 1"/>
    <property type="match status" value="1"/>
</dbReference>
<organism evidence="2 4">
    <name type="scientific">Didymodactylos carnosus</name>
    <dbReference type="NCBI Taxonomy" id="1234261"/>
    <lineage>
        <taxon>Eukaryota</taxon>
        <taxon>Metazoa</taxon>
        <taxon>Spiralia</taxon>
        <taxon>Gnathifera</taxon>
        <taxon>Rotifera</taxon>
        <taxon>Eurotatoria</taxon>
        <taxon>Bdelloidea</taxon>
        <taxon>Philodinida</taxon>
        <taxon>Philodinidae</taxon>
        <taxon>Didymodactylos</taxon>
    </lineage>
</organism>
<protein>
    <recommendedName>
        <fullName evidence="1">VOC domain-containing protein</fullName>
    </recommendedName>
</protein>
<evidence type="ECO:0000313" key="4">
    <source>
        <dbReference type="Proteomes" id="UP000677228"/>
    </source>
</evidence>
<dbReference type="PROSITE" id="PS51819">
    <property type="entry name" value="VOC"/>
    <property type="match status" value="1"/>
</dbReference>
<dbReference type="Pfam" id="PF00903">
    <property type="entry name" value="Glyoxalase"/>
    <property type="match status" value="1"/>
</dbReference>
<evidence type="ECO:0000313" key="3">
    <source>
        <dbReference type="EMBL" id="CAF4321159.1"/>
    </source>
</evidence>
<dbReference type="InterPro" id="IPR037523">
    <property type="entry name" value="VOC_core"/>
</dbReference>